<keyword evidence="4" id="KW-0677">Repeat</keyword>
<protein>
    <recommendedName>
        <fullName evidence="10">C2H2-type domain-containing protein</fullName>
    </recommendedName>
</protein>
<name>A0A177TEC8_9BASI</name>
<comment type="similarity">
    <text evidence="2">Belongs to the krueppel C2H2-type zinc-finger protein family.</text>
</comment>
<dbReference type="FunFam" id="3.30.160.60:FF:000125">
    <property type="entry name" value="Putative zinc finger protein 143"/>
    <property type="match status" value="1"/>
</dbReference>
<keyword evidence="6" id="KW-0862">Zinc</keyword>
<keyword evidence="5" id="KW-0863">Zinc-finger</keyword>
<evidence type="ECO:0000256" key="6">
    <source>
        <dbReference type="ARBA" id="ARBA00022833"/>
    </source>
</evidence>
<dbReference type="PROSITE" id="PS00028">
    <property type="entry name" value="ZINC_FINGER_C2H2_1"/>
    <property type="match status" value="4"/>
</dbReference>
<keyword evidence="7" id="KW-0238">DNA-binding</keyword>
<dbReference type="InterPro" id="IPR013087">
    <property type="entry name" value="Znf_C2H2_type"/>
</dbReference>
<dbReference type="Pfam" id="PF00096">
    <property type="entry name" value="zf-C2H2"/>
    <property type="match status" value="4"/>
</dbReference>
<dbReference type="AlphaFoldDB" id="A0A177TEC8"/>
<dbReference type="SUPFAM" id="SSF57667">
    <property type="entry name" value="beta-beta-alpha zinc fingers"/>
    <property type="match status" value="2"/>
</dbReference>
<reference evidence="11" key="1">
    <citation type="submission" date="2016-04" db="EMBL/GenBank/DDBJ databases">
        <authorList>
            <person name="Nguyen H.D."/>
            <person name="Samba Siva P."/>
            <person name="Cullis J."/>
            <person name="Levesque C.A."/>
            <person name="Hambleton S."/>
        </authorList>
    </citation>
    <scope>NUCLEOTIDE SEQUENCE</scope>
    <source>
        <strain evidence="11">DAOMC 236416</strain>
    </source>
</reference>
<feature type="domain" description="C2H2-type" evidence="10">
    <location>
        <begin position="18"/>
        <end position="47"/>
    </location>
</feature>
<evidence type="ECO:0000256" key="1">
    <source>
        <dbReference type="ARBA" id="ARBA00004123"/>
    </source>
</evidence>
<sequence>MDILELVHADHRSEARPFPCEFNGCSKAFSRRSDLARHERIHTNERPFECDECEKTFIQRSALIVHKRVHTGERPHSCSFCERAFADSSSLARHRRVHSGRRPYKCLAEGCGKSFCRKVTLNRHSKRVHSFNLSSSGTLQKSKAALRDESSSSGHRSAPRLISNLMHESLLPSHPSHSLYMGHHDAIRHLEGLPTPTTASFSTGISRPSTADYSQTAQFSQMLQPPPPAPWSQHLHDSGAGSHSSESLLASLQSCSPRVADGSFHSTPFSSPLMADSDPTFAMVPVHTDANMPFSKGNVLIDERGARCRYPLTDALNSMPALGSPINGSQSQLPMHGYGGLPIDQGRHLQPLPPHSFDHHYTSSSSDMDHLPTSYLSPSRLMNHGYMTSQASVSGIIPAPYLGSSQMDHSRLHSLPSLASLYSSVPGFGISNGGMSHPANHHRMR</sequence>
<keyword evidence="3" id="KW-0479">Metal-binding</keyword>
<comment type="subcellular location">
    <subcellularLocation>
        <location evidence="1">Nucleus</location>
    </subcellularLocation>
</comment>
<feature type="domain" description="C2H2-type" evidence="10">
    <location>
        <begin position="76"/>
        <end position="103"/>
    </location>
</feature>
<evidence type="ECO:0000256" key="9">
    <source>
        <dbReference type="SAM" id="MobiDB-lite"/>
    </source>
</evidence>
<evidence type="ECO:0000313" key="12">
    <source>
        <dbReference type="Proteomes" id="UP000077521"/>
    </source>
</evidence>
<dbReference type="GO" id="GO:0005634">
    <property type="term" value="C:nucleus"/>
    <property type="evidence" value="ECO:0007669"/>
    <property type="project" value="UniProtKB-SubCell"/>
</dbReference>
<feature type="compositionally biased region" description="Polar residues" evidence="9">
    <location>
        <begin position="131"/>
        <end position="141"/>
    </location>
</feature>
<dbReference type="GO" id="GO:0000981">
    <property type="term" value="F:DNA-binding transcription factor activity, RNA polymerase II-specific"/>
    <property type="evidence" value="ECO:0007669"/>
    <property type="project" value="UniProtKB-ARBA"/>
</dbReference>
<proteinExistence type="inferred from homology"/>
<keyword evidence="12" id="KW-1185">Reference proteome</keyword>
<evidence type="ECO:0000256" key="8">
    <source>
        <dbReference type="ARBA" id="ARBA00023242"/>
    </source>
</evidence>
<dbReference type="Gene3D" id="3.30.160.60">
    <property type="entry name" value="Classic Zinc Finger"/>
    <property type="match status" value="4"/>
</dbReference>
<dbReference type="PANTHER" id="PTHR23235">
    <property type="entry name" value="KRUEPPEL-LIKE TRANSCRIPTION FACTOR"/>
    <property type="match status" value="1"/>
</dbReference>
<dbReference type="SMART" id="SM00355">
    <property type="entry name" value="ZnF_C2H2"/>
    <property type="match status" value="4"/>
</dbReference>
<feature type="region of interest" description="Disordered" evidence="9">
    <location>
        <begin position="131"/>
        <end position="157"/>
    </location>
</feature>
<dbReference type="PANTHER" id="PTHR23235:SF120">
    <property type="entry name" value="KRUPPEL-LIKE FACTOR 15"/>
    <property type="match status" value="1"/>
</dbReference>
<keyword evidence="8" id="KW-0539">Nucleus</keyword>
<feature type="domain" description="C2H2-type" evidence="10">
    <location>
        <begin position="48"/>
        <end position="75"/>
    </location>
</feature>
<evidence type="ECO:0000256" key="4">
    <source>
        <dbReference type="ARBA" id="ARBA00022737"/>
    </source>
</evidence>
<evidence type="ECO:0000256" key="2">
    <source>
        <dbReference type="ARBA" id="ARBA00006991"/>
    </source>
</evidence>
<gene>
    <name evidence="11" type="ORF">A4X13_0g3208</name>
</gene>
<feature type="compositionally biased region" description="Polar residues" evidence="9">
    <location>
        <begin position="195"/>
        <end position="223"/>
    </location>
</feature>
<dbReference type="SMR" id="A0A177TEC8"/>
<dbReference type="GO" id="GO:0008270">
    <property type="term" value="F:zinc ion binding"/>
    <property type="evidence" value="ECO:0007669"/>
    <property type="project" value="UniProtKB-KW"/>
</dbReference>
<feature type="region of interest" description="Disordered" evidence="9">
    <location>
        <begin position="193"/>
        <end position="249"/>
    </location>
</feature>
<evidence type="ECO:0000259" key="10">
    <source>
        <dbReference type="PROSITE" id="PS50157"/>
    </source>
</evidence>
<comment type="caution">
    <text evidence="11">The sequence shown here is derived from an EMBL/GenBank/DDBJ whole genome shotgun (WGS) entry which is preliminary data.</text>
</comment>
<reference evidence="11" key="2">
    <citation type="journal article" date="2019" name="IMA Fungus">
        <title>Genome sequencing and comparison of five Tilletia species to identify candidate genes for the detection of regulated species infecting wheat.</title>
        <authorList>
            <person name="Nguyen H.D.T."/>
            <person name="Sultana T."/>
            <person name="Kesanakurti P."/>
            <person name="Hambleton S."/>
        </authorList>
    </citation>
    <scope>NUCLEOTIDE SEQUENCE</scope>
    <source>
        <strain evidence="11">DAOMC 236416</strain>
    </source>
</reference>
<dbReference type="FunFam" id="3.30.160.60:FF:001437">
    <property type="entry name" value="Zinc finger protein 594"/>
    <property type="match status" value="1"/>
</dbReference>
<organism evidence="11 12">
    <name type="scientific">Tilletia indica</name>
    <dbReference type="NCBI Taxonomy" id="43049"/>
    <lineage>
        <taxon>Eukaryota</taxon>
        <taxon>Fungi</taxon>
        <taxon>Dikarya</taxon>
        <taxon>Basidiomycota</taxon>
        <taxon>Ustilaginomycotina</taxon>
        <taxon>Exobasidiomycetes</taxon>
        <taxon>Tilletiales</taxon>
        <taxon>Tilletiaceae</taxon>
        <taxon>Tilletia</taxon>
    </lineage>
</organism>
<dbReference type="GO" id="GO:0000978">
    <property type="term" value="F:RNA polymerase II cis-regulatory region sequence-specific DNA binding"/>
    <property type="evidence" value="ECO:0007669"/>
    <property type="project" value="TreeGrafter"/>
</dbReference>
<dbReference type="Proteomes" id="UP000077521">
    <property type="component" value="Unassembled WGS sequence"/>
</dbReference>
<dbReference type="InterPro" id="IPR036236">
    <property type="entry name" value="Znf_C2H2_sf"/>
</dbReference>
<evidence type="ECO:0000256" key="3">
    <source>
        <dbReference type="ARBA" id="ARBA00022723"/>
    </source>
</evidence>
<dbReference type="EMBL" id="LWDF02000174">
    <property type="protein sequence ID" value="KAE8254963.1"/>
    <property type="molecule type" value="Genomic_DNA"/>
</dbReference>
<accession>A0A177TEC8</accession>
<evidence type="ECO:0000256" key="5">
    <source>
        <dbReference type="ARBA" id="ARBA00022771"/>
    </source>
</evidence>
<evidence type="ECO:0000256" key="7">
    <source>
        <dbReference type="ARBA" id="ARBA00023125"/>
    </source>
</evidence>
<dbReference type="PROSITE" id="PS50157">
    <property type="entry name" value="ZINC_FINGER_C2H2_2"/>
    <property type="match status" value="4"/>
</dbReference>
<evidence type="ECO:0000313" key="11">
    <source>
        <dbReference type="EMBL" id="KAE8254963.1"/>
    </source>
</evidence>
<feature type="domain" description="C2H2-type" evidence="10">
    <location>
        <begin position="104"/>
        <end position="130"/>
    </location>
</feature>
<dbReference type="FunFam" id="3.30.160.60:FF:000688">
    <property type="entry name" value="zinc finger protein 197 isoform X1"/>
    <property type="match status" value="1"/>
</dbReference>